<feature type="region of interest" description="Disordered" evidence="1">
    <location>
        <begin position="54"/>
        <end position="99"/>
    </location>
</feature>
<dbReference type="Pfam" id="PF11906">
    <property type="entry name" value="DUF3426"/>
    <property type="match status" value="1"/>
</dbReference>
<feature type="compositionally biased region" description="Low complexity" evidence="1">
    <location>
        <begin position="150"/>
        <end position="162"/>
    </location>
</feature>
<feature type="domain" description="Zinc finger/thioredoxin putative" evidence="3">
    <location>
        <begin position="3"/>
        <end position="38"/>
    </location>
</feature>
<feature type="transmembrane region" description="Helical" evidence="2">
    <location>
        <begin position="209"/>
        <end position="230"/>
    </location>
</feature>
<evidence type="ECO:0000256" key="2">
    <source>
        <dbReference type="SAM" id="Phobius"/>
    </source>
</evidence>
<keyword evidence="2" id="KW-1133">Transmembrane helix</keyword>
<dbReference type="EMBL" id="FOVJ01000008">
    <property type="protein sequence ID" value="SFO12167.1"/>
    <property type="molecule type" value="Genomic_DNA"/>
</dbReference>
<dbReference type="Proteomes" id="UP000183107">
    <property type="component" value="Unassembled WGS sequence"/>
</dbReference>
<evidence type="ECO:0000313" key="4">
    <source>
        <dbReference type="EMBL" id="SFO12167.1"/>
    </source>
</evidence>
<feature type="compositionally biased region" description="Polar residues" evidence="1">
    <location>
        <begin position="83"/>
        <end position="99"/>
    </location>
</feature>
<feature type="compositionally biased region" description="Polar residues" evidence="1">
    <location>
        <begin position="129"/>
        <end position="139"/>
    </location>
</feature>
<proteinExistence type="predicted"/>
<evidence type="ECO:0000256" key="1">
    <source>
        <dbReference type="SAM" id="MobiDB-lite"/>
    </source>
</evidence>
<keyword evidence="5" id="KW-1185">Reference proteome</keyword>
<dbReference type="AlphaFoldDB" id="A0A1I5EKY3"/>
<evidence type="ECO:0000313" key="5">
    <source>
        <dbReference type="Proteomes" id="UP000183107"/>
    </source>
</evidence>
<feature type="region of interest" description="Disordered" evidence="1">
    <location>
        <begin position="121"/>
        <end position="192"/>
    </location>
</feature>
<keyword evidence="2" id="KW-0472">Membrane</keyword>
<dbReference type="RefSeq" id="WP_074798232.1">
    <property type="nucleotide sequence ID" value="NZ_FOVJ01000008.1"/>
</dbReference>
<feature type="compositionally biased region" description="Basic and acidic residues" evidence="1">
    <location>
        <begin position="57"/>
        <end position="73"/>
    </location>
</feature>
<sequence length="365" mass="39396">MALVTRCPDCATAFRITPLHLQAHGGNVRCGNCARVFNGFTALATMQEPEAGNLAETKAEETQSEPEIPHGDDSAGPNASALPDQQGSPSAPGSKVTQDETVPGSIIQDEAIQDEAIQDDVSREGAAQEETTWETSASASLIVEEPLPETATDTSNNSTTANLDRKKSPSKFSDTLPPGSENHAFENYPPENYAFDEAQPPAMSLAASFAWGFANLLLLVLLAAQVVYALRSEISVMMPDAKPYLERYCELLQCSLPAPQYAKLLNIESSEMQADAQRPGVITLNATVRNYASYSQALPSFQLTLIDTKNQPLASRTFPPDAYLEENSNLERVVAPEAEFNVKLHLDSGDLNAAGYRLLLLYPSS</sequence>
<dbReference type="Pfam" id="PF13719">
    <property type="entry name" value="Zn_ribbon_5"/>
    <property type="match status" value="1"/>
</dbReference>
<evidence type="ECO:0000259" key="3">
    <source>
        <dbReference type="Pfam" id="PF13719"/>
    </source>
</evidence>
<name>A0A1I5EKY3_9PROT</name>
<accession>A0A1I5EKY3</accession>
<gene>
    <name evidence="4" type="ORF">SAMN05216386_2669</name>
</gene>
<keyword evidence="2" id="KW-0812">Transmembrane</keyword>
<dbReference type="NCBIfam" id="TIGR02098">
    <property type="entry name" value="MJ0042_CXXC"/>
    <property type="match status" value="1"/>
</dbReference>
<organism evidence="4 5">
    <name type="scientific">Nitrosospira briensis</name>
    <dbReference type="NCBI Taxonomy" id="35799"/>
    <lineage>
        <taxon>Bacteria</taxon>
        <taxon>Pseudomonadati</taxon>
        <taxon>Pseudomonadota</taxon>
        <taxon>Betaproteobacteria</taxon>
        <taxon>Nitrosomonadales</taxon>
        <taxon>Nitrosomonadaceae</taxon>
        <taxon>Nitrosospira</taxon>
    </lineage>
</organism>
<dbReference type="InterPro" id="IPR021834">
    <property type="entry name" value="DUF3426"/>
</dbReference>
<dbReference type="InterPro" id="IPR011723">
    <property type="entry name" value="Znf/thioredoxin_put"/>
</dbReference>
<reference evidence="5" key="1">
    <citation type="submission" date="2016-10" db="EMBL/GenBank/DDBJ databases">
        <authorList>
            <person name="Varghese N."/>
        </authorList>
    </citation>
    <scope>NUCLEOTIDE SEQUENCE [LARGE SCALE GENOMIC DNA]</scope>
    <source>
        <strain evidence="5">Nsp8</strain>
    </source>
</reference>
<protein>
    <submittedName>
        <fullName evidence="4">MJ0042 family finger-like domain-containing protein</fullName>
    </submittedName>
</protein>